<sequence length="118" mass="13389">MPFRRKSIAREKPACDDPSPIGIGPESPFLLLRRLRPETGRRRRSGTDSPDHRVAKVGRTKERQRCRSGENPLHVKNLHATILHQLGLDPNHLSYFYGGLDQKLVGVEEVEPIHQIIA</sequence>
<protein>
    <recommendedName>
        <fullName evidence="4">DUF1501 domain-containing protein</fullName>
    </recommendedName>
</protein>
<evidence type="ECO:0008006" key="4">
    <source>
        <dbReference type="Google" id="ProtNLM"/>
    </source>
</evidence>
<evidence type="ECO:0000313" key="2">
    <source>
        <dbReference type="EMBL" id="QDS95358.1"/>
    </source>
</evidence>
<dbReference type="Pfam" id="PF07394">
    <property type="entry name" value="DUF1501"/>
    <property type="match status" value="1"/>
</dbReference>
<organism evidence="2 3">
    <name type="scientific">Roseimaritima multifibrata</name>
    <dbReference type="NCBI Taxonomy" id="1930274"/>
    <lineage>
        <taxon>Bacteria</taxon>
        <taxon>Pseudomonadati</taxon>
        <taxon>Planctomycetota</taxon>
        <taxon>Planctomycetia</taxon>
        <taxon>Pirellulales</taxon>
        <taxon>Pirellulaceae</taxon>
        <taxon>Roseimaritima</taxon>
    </lineage>
</organism>
<dbReference type="InterPro" id="IPR010869">
    <property type="entry name" value="DUF1501"/>
</dbReference>
<feature type="region of interest" description="Disordered" evidence="1">
    <location>
        <begin position="1"/>
        <end position="70"/>
    </location>
</feature>
<dbReference type="Proteomes" id="UP000320672">
    <property type="component" value="Chromosome"/>
</dbReference>
<accession>A0A517MKF1</accession>
<reference evidence="2 3" key="1">
    <citation type="submission" date="2019-02" db="EMBL/GenBank/DDBJ databases">
        <title>Deep-cultivation of Planctomycetes and their phenomic and genomic characterization uncovers novel biology.</title>
        <authorList>
            <person name="Wiegand S."/>
            <person name="Jogler M."/>
            <person name="Boedeker C."/>
            <person name="Pinto D."/>
            <person name="Vollmers J."/>
            <person name="Rivas-Marin E."/>
            <person name="Kohn T."/>
            <person name="Peeters S.H."/>
            <person name="Heuer A."/>
            <person name="Rast P."/>
            <person name="Oberbeckmann S."/>
            <person name="Bunk B."/>
            <person name="Jeske O."/>
            <person name="Meyerdierks A."/>
            <person name="Storesund J.E."/>
            <person name="Kallscheuer N."/>
            <person name="Luecker S."/>
            <person name="Lage O.M."/>
            <person name="Pohl T."/>
            <person name="Merkel B.J."/>
            <person name="Hornburger P."/>
            <person name="Mueller R.-W."/>
            <person name="Bruemmer F."/>
            <person name="Labrenz M."/>
            <person name="Spormann A.M."/>
            <person name="Op den Camp H."/>
            <person name="Overmann J."/>
            <person name="Amann R."/>
            <person name="Jetten M.S.M."/>
            <person name="Mascher T."/>
            <person name="Medema M.H."/>
            <person name="Devos D.P."/>
            <person name="Kaster A.-K."/>
            <person name="Ovreas L."/>
            <person name="Rohde M."/>
            <person name="Galperin M.Y."/>
            <person name="Jogler C."/>
        </authorList>
    </citation>
    <scope>NUCLEOTIDE SEQUENCE [LARGE SCALE GENOMIC DNA]</scope>
    <source>
        <strain evidence="2 3">FF011L</strain>
    </source>
</reference>
<evidence type="ECO:0000313" key="3">
    <source>
        <dbReference type="Proteomes" id="UP000320672"/>
    </source>
</evidence>
<proteinExistence type="predicted"/>
<dbReference type="EMBL" id="CP036262">
    <property type="protein sequence ID" value="QDS95358.1"/>
    <property type="molecule type" value="Genomic_DNA"/>
</dbReference>
<feature type="compositionally biased region" description="Basic and acidic residues" evidence="1">
    <location>
        <begin position="35"/>
        <end position="68"/>
    </location>
</feature>
<dbReference type="AlphaFoldDB" id="A0A517MKF1"/>
<evidence type="ECO:0000256" key="1">
    <source>
        <dbReference type="SAM" id="MobiDB-lite"/>
    </source>
</evidence>
<dbReference type="KEGG" id="rml:FF011L_41520"/>
<gene>
    <name evidence="2" type="ORF">FF011L_41520</name>
</gene>
<keyword evidence="3" id="KW-1185">Reference proteome</keyword>
<name>A0A517MKF1_9BACT</name>